<dbReference type="InterPro" id="IPR023099">
    <property type="entry name" value="Glyco_hydro_46_N"/>
</dbReference>
<dbReference type="InterPro" id="IPR000400">
    <property type="entry name" value="Glyco_hydro_46"/>
</dbReference>
<evidence type="ECO:0000313" key="4">
    <source>
        <dbReference type="Proteomes" id="UP000198415"/>
    </source>
</evidence>
<dbReference type="InterPro" id="IPR008979">
    <property type="entry name" value="Galactose-bd-like_sf"/>
</dbReference>
<keyword evidence="4" id="KW-1185">Reference proteome</keyword>
<dbReference type="InterPro" id="IPR000421">
    <property type="entry name" value="FA58C"/>
</dbReference>
<dbReference type="EMBL" id="FZNR01000001">
    <property type="protein sequence ID" value="SNR29864.1"/>
    <property type="molecule type" value="Genomic_DNA"/>
</dbReference>
<dbReference type="SUPFAM" id="SSF49785">
    <property type="entry name" value="Galactose-binding domain-like"/>
    <property type="match status" value="1"/>
</dbReference>
<feature type="signal peptide" evidence="1">
    <location>
        <begin position="1"/>
        <end position="20"/>
    </location>
</feature>
<evidence type="ECO:0000256" key="1">
    <source>
        <dbReference type="SAM" id="SignalP"/>
    </source>
</evidence>
<dbReference type="Pfam" id="PF00754">
    <property type="entry name" value="F5_F8_type_C"/>
    <property type="match status" value="1"/>
</dbReference>
<dbReference type="OrthoDB" id="1551268at2"/>
<proteinExistence type="predicted"/>
<dbReference type="AlphaFoldDB" id="A0A238V6W6"/>
<name>A0A238V6W6_9ACTN</name>
<dbReference type="InterPro" id="IPR023346">
    <property type="entry name" value="Lysozyme-like_dom_sf"/>
</dbReference>
<dbReference type="Gene3D" id="3.30.386.10">
    <property type="entry name" value="Chitosanase, subunit A, domain 2"/>
    <property type="match status" value="1"/>
</dbReference>
<feature type="domain" description="F5/8 type C" evidence="2">
    <location>
        <begin position="12"/>
        <end position="160"/>
    </location>
</feature>
<dbReference type="CDD" id="cd00978">
    <property type="entry name" value="chitosanase_GH46"/>
    <property type="match status" value="1"/>
</dbReference>
<organism evidence="3 4">
    <name type="scientific">Actinoplanes regularis</name>
    <dbReference type="NCBI Taxonomy" id="52697"/>
    <lineage>
        <taxon>Bacteria</taxon>
        <taxon>Bacillati</taxon>
        <taxon>Actinomycetota</taxon>
        <taxon>Actinomycetes</taxon>
        <taxon>Micromonosporales</taxon>
        <taxon>Micromonosporaceae</taxon>
        <taxon>Actinoplanes</taxon>
    </lineage>
</organism>
<dbReference type="PROSITE" id="PS50022">
    <property type="entry name" value="FA58C_3"/>
    <property type="match status" value="1"/>
</dbReference>
<sequence>MALGGGIAAVLCIPPAVSLAAGGATDFLLSVGHPVLASSTLTVAWLASSAVDEASGTRWASGAGVSGAGAGTEWLRVDLGAGQEVTRVRLHWATAYAKSYRIQLSDNGATWTDAYRTADGNGDVDDLRDLKGRGRYLRVLATQAAKPSGYSLWDVRAYGPGPASRVPESYKAPGAGVPPEAADLTAAPKKETAMELVSSAENSTLDWRSEFGYIEDLGDGRGYTGGIVGFCSGTGDMLSLVTDYTSRQPSNVLAPYLPALRAVDGTDSHKGLDPGFPAAWRAAAKDPVFRKTQEDFRDRIYFNPAVRLAQTDGLRALGQFAYYDAAVVHGVSGLRSIREQTLRARKAPGQGGDEFVYLSAFLDARAAEMRREAAHSDTTRVDTAQRVLLNDSNLDLIPPMTWQVYGDTYTINR</sequence>
<dbReference type="Pfam" id="PF01374">
    <property type="entry name" value="Glyco_hydro_46"/>
    <property type="match status" value="1"/>
</dbReference>
<reference evidence="3 4" key="1">
    <citation type="submission" date="2017-06" db="EMBL/GenBank/DDBJ databases">
        <authorList>
            <person name="Kim H.J."/>
            <person name="Triplett B.A."/>
        </authorList>
    </citation>
    <scope>NUCLEOTIDE SEQUENCE [LARGE SCALE GENOMIC DNA]</scope>
    <source>
        <strain evidence="3 4">DSM 43151</strain>
    </source>
</reference>
<dbReference type="GO" id="GO:0016977">
    <property type="term" value="F:chitosanase activity"/>
    <property type="evidence" value="ECO:0007669"/>
    <property type="project" value="InterPro"/>
</dbReference>
<feature type="chain" id="PRO_5012873147" evidence="1">
    <location>
        <begin position="21"/>
        <end position="413"/>
    </location>
</feature>
<evidence type="ECO:0000259" key="2">
    <source>
        <dbReference type="PROSITE" id="PS50022"/>
    </source>
</evidence>
<dbReference type="GO" id="GO:0005975">
    <property type="term" value="P:carbohydrate metabolic process"/>
    <property type="evidence" value="ECO:0007669"/>
    <property type="project" value="InterPro"/>
</dbReference>
<dbReference type="Gene3D" id="2.60.120.260">
    <property type="entry name" value="Galactose-binding domain-like"/>
    <property type="match status" value="1"/>
</dbReference>
<dbReference type="Proteomes" id="UP000198415">
    <property type="component" value="Unassembled WGS sequence"/>
</dbReference>
<dbReference type="GO" id="GO:0005576">
    <property type="term" value="C:extracellular region"/>
    <property type="evidence" value="ECO:0007669"/>
    <property type="project" value="InterPro"/>
</dbReference>
<accession>A0A238V6W6</accession>
<evidence type="ECO:0000313" key="3">
    <source>
        <dbReference type="EMBL" id="SNR29864.1"/>
    </source>
</evidence>
<protein>
    <submittedName>
        <fullName evidence="3">Chitosanase</fullName>
    </submittedName>
</protein>
<keyword evidence="1" id="KW-0732">Signal</keyword>
<dbReference type="Gene3D" id="1.20.141.10">
    <property type="entry name" value="Chitosanase, subunit A, domain 1"/>
    <property type="match status" value="1"/>
</dbReference>
<gene>
    <name evidence="3" type="ORF">SAMN06264365_101762</name>
</gene>
<dbReference type="SUPFAM" id="SSF53955">
    <property type="entry name" value="Lysozyme-like"/>
    <property type="match status" value="1"/>
</dbReference>